<keyword evidence="8 12" id="KW-0630">Potassium</keyword>
<keyword evidence="7 14" id="KW-0812">Transmembrane</keyword>
<feature type="transmembrane region" description="Helical" evidence="14">
    <location>
        <begin position="70"/>
        <end position="90"/>
    </location>
</feature>
<dbReference type="Pfam" id="PF02386">
    <property type="entry name" value="TrkH"/>
    <property type="match status" value="1"/>
</dbReference>
<feature type="transmembrane region" description="Helical" evidence="14">
    <location>
        <begin position="331"/>
        <end position="352"/>
    </location>
</feature>
<accession>A0A1E3GQ25</accession>
<evidence type="ECO:0000256" key="1">
    <source>
        <dbReference type="ARBA" id="ARBA00004429"/>
    </source>
</evidence>
<dbReference type="PANTHER" id="PTHR32024:SF2">
    <property type="entry name" value="TRK SYSTEM POTASSIUM UPTAKE PROTEIN TRKG-RELATED"/>
    <property type="match status" value="1"/>
</dbReference>
<feature type="binding site" evidence="13">
    <location>
        <position position="110"/>
    </location>
    <ligand>
        <name>K(+)</name>
        <dbReference type="ChEBI" id="CHEBI:29103"/>
    </ligand>
</feature>
<dbReference type="RefSeq" id="WP_069296532.1">
    <property type="nucleotide sequence ID" value="NZ_MCRI01000026.1"/>
</dbReference>
<evidence type="ECO:0000256" key="5">
    <source>
        <dbReference type="ARBA" id="ARBA00022519"/>
    </source>
</evidence>
<feature type="transmembrane region" description="Helical" evidence="14">
    <location>
        <begin position="235"/>
        <end position="257"/>
    </location>
</feature>
<gene>
    <name evidence="15" type="primary">trkH_2</name>
    <name evidence="15" type="ORF">A9E74_02121</name>
</gene>
<feature type="transmembrane region" description="Helical" evidence="14">
    <location>
        <begin position="277"/>
        <end position="298"/>
    </location>
</feature>
<feature type="binding site" evidence="13">
    <location>
        <position position="219"/>
    </location>
    <ligand>
        <name>K(+)</name>
        <dbReference type="ChEBI" id="CHEBI:29103"/>
    </ligand>
</feature>
<evidence type="ECO:0000256" key="9">
    <source>
        <dbReference type="ARBA" id="ARBA00022989"/>
    </source>
</evidence>
<feature type="transmembrane region" description="Helical" evidence="14">
    <location>
        <begin position="134"/>
        <end position="159"/>
    </location>
</feature>
<evidence type="ECO:0000256" key="2">
    <source>
        <dbReference type="ARBA" id="ARBA00009137"/>
    </source>
</evidence>
<feature type="binding site" evidence="13">
    <location>
        <position position="317"/>
    </location>
    <ligand>
        <name>K(+)</name>
        <dbReference type="ChEBI" id="CHEBI:29103"/>
    </ligand>
</feature>
<dbReference type="EMBL" id="MCRI01000026">
    <property type="protein sequence ID" value="ODN66172.1"/>
    <property type="molecule type" value="Genomic_DNA"/>
</dbReference>
<evidence type="ECO:0000256" key="4">
    <source>
        <dbReference type="ARBA" id="ARBA00022475"/>
    </source>
</evidence>
<name>A0A1E3GQ25_9GAMM</name>
<keyword evidence="9 14" id="KW-1133">Transmembrane helix</keyword>
<dbReference type="InterPro" id="IPR004772">
    <property type="entry name" value="TrkH"/>
</dbReference>
<feature type="transmembrane region" description="Helical" evidence="14">
    <location>
        <begin position="180"/>
        <end position="199"/>
    </location>
</feature>
<evidence type="ECO:0000256" key="8">
    <source>
        <dbReference type="ARBA" id="ARBA00022958"/>
    </source>
</evidence>
<dbReference type="GO" id="GO:0046872">
    <property type="term" value="F:metal ion binding"/>
    <property type="evidence" value="ECO:0007669"/>
    <property type="project" value="UniProtKB-KW"/>
</dbReference>
<comment type="similarity">
    <text evidence="2 12">Belongs to the TrkH potassium transport family.</text>
</comment>
<keyword evidence="13" id="KW-0479">Metal-binding</keyword>
<comment type="subcellular location">
    <subcellularLocation>
        <location evidence="1 12">Cell inner membrane</location>
        <topology evidence="1 12">Multi-pass membrane protein</topology>
    </subcellularLocation>
</comment>
<keyword evidence="5 12" id="KW-0997">Cell inner membrane</keyword>
<evidence type="ECO:0000256" key="6">
    <source>
        <dbReference type="ARBA" id="ARBA00022538"/>
    </source>
</evidence>
<keyword evidence="10 12" id="KW-0406">Ion transport</keyword>
<comment type="caution">
    <text evidence="15">The sequence shown here is derived from an EMBL/GenBank/DDBJ whole genome shotgun (WGS) entry which is preliminary data.</text>
</comment>
<keyword evidence="16" id="KW-1185">Reference proteome</keyword>
<feature type="binding site" evidence="13">
    <location>
        <position position="434"/>
    </location>
    <ligand>
        <name>K(+)</name>
        <dbReference type="ChEBI" id="CHEBI:29103"/>
    </ligand>
</feature>
<feature type="transmembrane region" description="Helical" evidence="14">
    <location>
        <begin position="391"/>
        <end position="414"/>
    </location>
</feature>
<evidence type="ECO:0000313" key="16">
    <source>
        <dbReference type="Proteomes" id="UP000094379"/>
    </source>
</evidence>
<feature type="transmembrane region" description="Helical" evidence="14">
    <location>
        <begin position="454"/>
        <end position="479"/>
    </location>
</feature>
<feature type="transmembrane region" description="Helical" evidence="14">
    <location>
        <begin position="37"/>
        <end position="58"/>
    </location>
</feature>
<keyword evidence="11 12" id="KW-0472">Membrane</keyword>
<evidence type="ECO:0000256" key="12">
    <source>
        <dbReference type="PIRNR" id="PIRNR006247"/>
    </source>
</evidence>
<dbReference type="AlphaFoldDB" id="A0A1E3GQ25"/>
<proteinExistence type="inferred from homology"/>
<dbReference type="Proteomes" id="UP000094379">
    <property type="component" value="Unassembled WGS sequence"/>
</dbReference>
<dbReference type="GO" id="GO:0005886">
    <property type="term" value="C:plasma membrane"/>
    <property type="evidence" value="ECO:0007669"/>
    <property type="project" value="UniProtKB-SubCell"/>
</dbReference>
<protein>
    <recommendedName>
        <fullName evidence="12">Trk system potassium uptake protein</fullName>
    </recommendedName>
</protein>
<dbReference type="NCBIfam" id="TIGR00933">
    <property type="entry name" value="2a38"/>
    <property type="match status" value="1"/>
</dbReference>
<evidence type="ECO:0000256" key="11">
    <source>
        <dbReference type="ARBA" id="ARBA00023136"/>
    </source>
</evidence>
<sequence>MHWRPIIRLFGLLLMFYSLSFLPSLVVSWIYNDAQWITFIGSSLIVFLVGLTFWLGNYYQRQELSVRDGFLVVTLFWFLLGLVGALPFYLSLHLDFTDAVFESISGFTTTGATVIVGLDQLPQSILYHRQQIQWLGGMGIIVLAVAILPLLGVGGMQLYRAETSGVAKNEKLTPRIAETARSLWIIYVLLTVSCALAYWFAGMSLFDAIGHAFTTVATGGFSTHDDSIGYFNSPLIEAIAIVFMLAGGINFAVHFLVLRHRLMSPYAEDPEVRTFGLLFVFASVFIAISLYFSGAYAGGWEAFRYAAFQVASIMTSTGFGTAVFAEWPLHIPLILVILSFIGGCAGSTSGGIKVMRVMLLAKLGLRQLELLVHPRAVSVVKLGKRPVSETVLFAIWGFYVLYIVTALLLTVAMMAAGLDLVSAFGAVVATINLLGPGLGEVASNFATVDATVKWLGIFAMLVGRLEVFTLLILFLPAYWRN</sequence>
<dbReference type="PIRSF" id="PIRSF006247">
    <property type="entry name" value="TrkH"/>
    <property type="match status" value="1"/>
</dbReference>
<evidence type="ECO:0000256" key="10">
    <source>
        <dbReference type="ARBA" id="ARBA00023065"/>
    </source>
</evidence>
<evidence type="ECO:0000256" key="13">
    <source>
        <dbReference type="PIRSR" id="PIRSR006247-1"/>
    </source>
</evidence>
<feature type="transmembrane region" description="Helical" evidence="14">
    <location>
        <begin position="12"/>
        <end position="31"/>
    </location>
</feature>
<feature type="transmembrane region" description="Helical" evidence="14">
    <location>
        <begin position="420"/>
        <end position="442"/>
    </location>
</feature>
<dbReference type="PATRIC" id="fig|291169.3.peg.2133"/>
<feature type="transmembrane region" description="Helical" evidence="14">
    <location>
        <begin position="305"/>
        <end position="325"/>
    </location>
</feature>
<dbReference type="STRING" id="291169.A9E74_02121"/>
<evidence type="ECO:0000256" key="14">
    <source>
        <dbReference type="SAM" id="Phobius"/>
    </source>
</evidence>
<evidence type="ECO:0000256" key="7">
    <source>
        <dbReference type="ARBA" id="ARBA00022692"/>
    </source>
</evidence>
<feature type="binding site" evidence="13">
    <location>
        <position position="109"/>
    </location>
    <ligand>
        <name>K(+)</name>
        <dbReference type="ChEBI" id="CHEBI:29103"/>
    </ligand>
</feature>
<keyword evidence="3 12" id="KW-0813">Transport</keyword>
<reference evidence="15 16" key="1">
    <citation type="submission" date="2016-07" db="EMBL/GenBank/DDBJ databases">
        <title>Draft Genome Sequence of Methylophaga muralis Bur 1.</title>
        <authorList>
            <person name="Vasilenko O.V."/>
            <person name="Doronina N.V."/>
            <person name="Shmareva M.N."/>
            <person name="Tarlachkov S.V."/>
            <person name="Mustakhimov I."/>
            <person name="Trotsenko Y.A."/>
        </authorList>
    </citation>
    <scope>NUCLEOTIDE SEQUENCE [LARGE SCALE GENOMIC DNA]</scope>
    <source>
        <strain evidence="15 16">Bur 1</strain>
    </source>
</reference>
<keyword evidence="6 12" id="KW-0633">Potassium transport</keyword>
<keyword evidence="4 12" id="KW-1003">Cell membrane</keyword>
<dbReference type="PANTHER" id="PTHR32024">
    <property type="entry name" value="TRK SYSTEM POTASSIUM UPTAKE PROTEIN TRKG-RELATED"/>
    <property type="match status" value="1"/>
</dbReference>
<comment type="function">
    <text evidence="12">Low-affinity potassium transport system. Interacts with Trk system potassium uptake protein TrkA.</text>
</comment>
<organism evidence="15 16">
    <name type="scientific">Methylophaga muralis</name>
    <dbReference type="NCBI Taxonomy" id="291169"/>
    <lineage>
        <taxon>Bacteria</taxon>
        <taxon>Pseudomonadati</taxon>
        <taxon>Pseudomonadota</taxon>
        <taxon>Gammaproteobacteria</taxon>
        <taxon>Thiotrichales</taxon>
        <taxon>Piscirickettsiaceae</taxon>
        <taxon>Methylophaga</taxon>
    </lineage>
</organism>
<dbReference type="GO" id="GO:0015379">
    <property type="term" value="F:potassium:chloride symporter activity"/>
    <property type="evidence" value="ECO:0007669"/>
    <property type="project" value="InterPro"/>
</dbReference>
<evidence type="ECO:0000313" key="15">
    <source>
        <dbReference type="EMBL" id="ODN66172.1"/>
    </source>
</evidence>
<evidence type="ECO:0000256" key="3">
    <source>
        <dbReference type="ARBA" id="ARBA00022448"/>
    </source>
</evidence>
<dbReference type="InterPro" id="IPR003445">
    <property type="entry name" value="Cat_transpt"/>
</dbReference>